<dbReference type="AlphaFoldDB" id="A0A089LY06"/>
<evidence type="ECO:0000313" key="1">
    <source>
        <dbReference type="EMBL" id="AIQ65020.1"/>
    </source>
</evidence>
<dbReference type="EMBL" id="CP009286">
    <property type="protein sequence ID" value="AIQ65020.1"/>
    <property type="molecule type" value="Genomic_DNA"/>
</dbReference>
<dbReference type="InterPro" id="IPR019004">
    <property type="entry name" value="YqeY/Aim41"/>
</dbReference>
<dbReference type="InterPro" id="IPR003789">
    <property type="entry name" value="Asn/Gln_tRNA_amidoTrase-B-like"/>
</dbReference>
<dbReference type="RefSeq" id="WP_038697754.1">
    <property type="nucleotide sequence ID" value="NZ_CP009286.1"/>
</dbReference>
<dbReference type="Pfam" id="PF09424">
    <property type="entry name" value="YqeY"/>
    <property type="match status" value="1"/>
</dbReference>
<dbReference type="Gene3D" id="1.10.10.410">
    <property type="match status" value="1"/>
</dbReference>
<accession>A0A089LY06</accession>
<organism evidence="1 2">
    <name type="scientific">Paenibacillus stellifer</name>
    <dbReference type="NCBI Taxonomy" id="169760"/>
    <lineage>
        <taxon>Bacteria</taxon>
        <taxon>Bacillati</taxon>
        <taxon>Bacillota</taxon>
        <taxon>Bacilli</taxon>
        <taxon>Bacillales</taxon>
        <taxon>Paenibacillaceae</taxon>
        <taxon>Paenibacillus</taxon>
    </lineage>
</organism>
<keyword evidence="1" id="KW-0808">Transferase</keyword>
<keyword evidence="2" id="KW-1185">Reference proteome</keyword>
<reference evidence="1 2" key="1">
    <citation type="submission" date="2014-08" db="EMBL/GenBank/DDBJ databases">
        <title>Comparative genomics of the Paenibacillus odorifer group.</title>
        <authorList>
            <person name="den Bakker H.C."/>
            <person name="Tsai Y.-C."/>
            <person name="Martin N."/>
            <person name="Korlach J."/>
            <person name="Wiedmann M."/>
        </authorList>
    </citation>
    <scope>NUCLEOTIDE SEQUENCE [LARGE SCALE GENOMIC DNA]</scope>
    <source>
        <strain evidence="1 2">DSM 14472</strain>
    </source>
</reference>
<dbReference type="PANTHER" id="PTHR28055">
    <property type="entry name" value="ALTERED INHERITANCE OF MITOCHONDRIA PROTEIN 41, MITOCHONDRIAL"/>
    <property type="match status" value="1"/>
</dbReference>
<dbReference type="PANTHER" id="PTHR28055:SF1">
    <property type="entry name" value="ALTERED INHERITANCE OF MITOCHONDRIA PROTEIN 41, MITOCHONDRIAL"/>
    <property type="match status" value="1"/>
</dbReference>
<protein>
    <submittedName>
        <fullName evidence="1">Aspartyl-tRNA amidotransferase</fullName>
    </submittedName>
</protein>
<gene>
    <name evidence="1" type="ORF">PSTEL_19770</name>
</gene>
<proteinExistence type="predicted"/>
<evidence type="ECO:0000313" key="2">
    <source>
        <dbReference type="Proteomes" id="UP000029507"/>
    </source>
</evidence>
<dbReference type="Gene3D" id="1.10.1510.10">
    <property type="entry name" value="Uncharacterised protein YqeY/AIM41 PF09424, N-terminal domain"/>
    <property type="match status" value="1"/>
</dbReference>
<dbReference type="InterPro" id="IPR042184">
    <property type="entry name" value="YqeY/Aim41_N"/>
</dbReference>
<dbReference type="HOGENOM" id="CLU_079430_2_1_9"/>
<dbReference type="InterPro" id="IPR023168">
    <property type="entry name" value="GatB_Yqey_C_2"/>
</dbReference>
<dbReference type="Proteomes" id="UP000029507">
    <property type="component" value="Chromosome"/>
</dbReference>
<name>A0A089LY06_9BACL</name>
<dbReference type="GO" id="GO:0016884">
    <property type="term" value="F:carbon-nitrogen ligase activity, with glutamine as amido-N-donor"/>
    <property type="evidence" value="ECO:0007669"/>
    <property type="project" value="InterPro"/>
</dbReference>
<sequence>MNLSERLNEDMKQAMKSKDKFKLSTIRMVRSTIKNLEIDLKRTLDDNEVLDILSREIKQRKDALQEFEKAGRDELAASNKAEIEIIQEYLPEQLSEEEIQVIVQQTIQETGASSKSEMGKVMSALMPKVKGRADGKLVNQAVQKFLQ</sequence>
<dbReference type="STRING" id="169760.PSTEL_19770"/>
<dbReference type="KEGG" id="pste:PSTEL_19770"/>
<dbReference type="OrthoDB" id="9794041at2"/>
<dbReference type="GO" id="GO:0016740">
    <property type="term" value="F:transferase activity"/>
    <property type="evidence" value="ECO:0007669"/>
    <property type="project" value="UniProtKB-KW"/>
</dbReference>
<dbReference type="SUPFAM" id="SSF89095">
    <property type="entry name" value="GatB/YqeY motif"/>
    <property type="match status" value="1"/>
</dbReference>